<evidence type="ECO:0000256" key="3">
    <source>
        <dbReference type="ARBA" id="ARBA00007739"/>
    </source>
</evidence>
<sequence>MRLLAKIKRRWLWLAASAVLFWLAVLGADRLWPLPLHEVTPARVVVAQDGTPLWRFADAEGIWRYPVTIEEVSPRYLEALIQYEDRWFWEHPGVNPLSILRAAWQDLSSGRVVSGGSTLTMQVARLLDPHSRTFGGKIRQLWRAFQLEWHLSKRDILTLYLNRAPFGGTLQGVGAASWAYLGKPPAQLSYADAALLAVLPQAPSRLRPDRWPERAQAARNKVLARMESQQVWSATVVKEAAEEPVWLFPRQMPQLAPLFSRKVLGLSRAEKITTTLDAGLQRQLEEMALNWKSRLPPRSSLAMIVVDNSTMQVRGWVGSADISDDSRFGHIDMVSAIRSPGSVLKPFIYGMAMDEGLIHPASLLQDVPRRVGDYRPGNFDSGFHGPVSMSEALVRSLNLPAVQVLEAYGPKQFAARLRNAGLPLMLPAGAEPNLSLILGGAGARLADITAAYSAFARHGRVGHLRLLADDPLVERPLLSPGSAWIIRRILAGEDQPMPDANLPQVVPLAWKTGTSYGYRDAWAIGLNARYSIGIWTGRPDGTPVAGQFGFASAVPLLNQVSNLLLSRAAAGKNGLPTDPRPASVSGGTICWPGGQSLPEGDANCRRRLATWLLDNSQPPTLLLPGQEGIRGIRFPVWLDAQGKRVAADCPDARETSLDVWPLPLEPWLPASERRAARLPAASTVCPPQISQDAPPLVLSGVREGAVIQRAPGESQATVALQTSGGEGRRWWFLNGEPQEGAGKNLTLTLQKAAEYQLVVMDEGGQIATVSFTFQ</sequence>
<evidence type="ECO:0000256" key="2">
    <source>
        <dbReference type="ARBA" id="ARBA00007090"/>
    </source>
</evidence>
<protein>
    <recommendedName>
        <fullName evidence="10">peptidoglycan glycosyltransferase</fullName>
        <ecNumber evidence="10">2.4.99.28</ecNumber>
    </recommendedName>
</protein>
<dbReference type="RefSeq" id="WP_347796017.1">
    <property type="nucleotide sequence ID" value="NZ_JAYMYY010000006.1"/>
</dbReference>
<comment type="similarity">
    <text evidence="2">In the C-terminal section; belongs to the transpeptidase family.</text>
</comment>
<dbReference type="Gene3D" id="3.40.710.10">
    <property type="entry name" value="DD-peptidase/beta-lactamase superfamily"/>
    <property type="match status" value="1"/>
</dbReference>
<evidence type="ECO:0000259" key="13">
    <source>
        <dbReference type="Pfam" id="PF00912"/>
    </source>
</evidence>
<feature type="domain" description="Penicillin-binding protein transpeptidase" evidence="12">
    <location>
        <begin position="303"/>
        <end position="517"/>
    </location>
</feature>
<comment type="pathway">
    <text evidence="1">Cell wall biogenesis; peptidoglycan biosynthesis.</text>
</comment>
<evidence type="ECO:0000256" key="11">
    <source>
        <dbReference type="ARBA" id="ARBA00049902"/>
    </source>
</evidence>
<evidence type="ECO:0000256" key="5">
    <source>
        <dbReference type="ARBA" id="ARBA00022670"/>
    </source>
</evidence>
<dbReference type="GO" id="GO:0016757">
    <property type="term" value="F:glycosyltransferase activity"/>
    <property type="evidence" value="ECO:0007669"/>
    <property type="project" value="UniProtKB-KW"/>
</dbReference>
<feature type="domain" description="Penicillin-binding C-terminal" evidence="14">
    <location>
        <begin position="691"/>
        <end position="771"/>
    </location>
</feature>
<dbReference type="InterPro" id="IPR050396">
    <property type="entry name" value="Glycosyltr_51/Transpeptidase"/>
</dbReference>
<evidence type="ECO:0000256" key="1">
    <source>
        <dbReference type="ARBA" id="ARBA00004752"/>
    </source>
</evidence>
<keyword evidence="8" id="KW-0378">Hydrolase</keyword>
<comment type="catalytic activity">
    <reaction evidence="11">
        <text>[GlcNAc-(1-&gt;4)-Mur2Ac(oyl-L-Ala-gamma-D-Glu-L-Lys-D-Ala-D-Ala)](n)-di-trans,octa-cis-undecaprenyl diphosphate + beta-D-GlcNAc-(1-&gt;4)-Mur2Ac(oyl-L-Ala-gamma-D-Glu-L-Lys-D-Ala-D-Ala)-di-trans,octa-cis-undecaprenyl diphosphate = [GlcNAc-(1-&gt;4)-Mur2Ac(oyl-L-Ala-gamma-D-Glu-L-Lys-D-Ala-D-Ala)](n+1)-di-trans,octa-cis-undecaprenyl diphosphate + di-trans,octa-cis-undecaprenyl diphosphate + H(+)</text>
        <dbReference type="Rhea" id="RHEA:23708"/>
        <dbReference type="Rhea" id="RHEA-COMP:9602"/>
        <dbReference type="Rhea" id="RHEA-COMP:9603"/>
        <dbReference type="ChEBI" id="CHEBI:15378"/>
        <dbReference type="ChEBI" id="CHEBI:58405"/>
        <dbReference type="ChEBI" id="CHEBI:60033"/>
        <dbReference type="ChEBI" id="CHEBI:78435"/>
        <dbReference type="EC" id="2.4.99.28"/>
    </reaction>
</comment>
<evidence type="ECO:0000256" key="9">
    <source>
        <dbReference type="ARBA" id="ARBA00023268"/>
    </source>
</evidence>
<dbReference type="InterPro" id="IPR001460">
    <property type="entry name" value="PCN-bd_Tpept"/>
</dbReference>
<dbReference type="Pfam" id="PF00905">
    <property type="entry name" value="Transpeptidase"/>
    <property type="match status" value="1"/>
</dbReference>
<keyword evidence="6 15" id="KW-0328">Glycosyltransferase</keyword>
<evidence type="ECO:0000259" key="14">
    <source>
        <dbReference type="Pfam" id="PF06832"/>
    </source>
</evidence>
<keyword evidence="5" id="KW-0645">Protease</keyword>
<dbReference type="SUPFAM" id="SSF56601">
    <property type="entry name" value="beta-lactamase/transpeptidase-like"/>
    <property type="match status" value="1"/>
</dbReference>
<evidence type="ECO:0000256" key="7">
    <source>
        <dbReference type="ARBA" id="ARBA00022679"/>
    </source>
</evidence>
<evidence type="ECO:0000256" key="6">
    <source>
        <dbReference type="ARBA" id="ARBA00022676"/>
    </source>
</evidence>
<dbReference type="Pfam" id="PF00912">
    <property type="entry name" value="Transgly"/>
    <property type="match status" value="1"/>
</dbReference>
<feature type="domain" description="Glycosyl transferase family 51" evidence="13">
    <location>
        <begin position="61"/>
        <end position="226"/>
    </location>
</feature>
<organism evidence="15 16">
    <name type="scientific">Pseudocitrobacter cyperus</name>
    <dbReference type="NCBI Taxonomy" id="3112843"/>
    <lineage>
        <taxon>Bacteria</taxon>
        <taxon>Pseudomonadati</taxon>
        <taxon>Pseudomonadota</taxon>
        <taxon>Gammaproteobacteria</taxon>
        <taxon>Enterobacterales</taxon>
        <taxon>Enterobacteriaceae</taxon>
        <taxon>Pseudocitrobacter</taxon>
    </lineage>
</organism>
<dbReference type="SUPFAM" id="SSF53955">
    <property type="entry name" value="Lysozyme-like"/>
    <property type="match status" value="1"/>
</dbReference>
<accession>A0ABV0HMU4</accession>
<dbReference type="InterPro" id="IPR023346">
    <property type="entry name" value="Lysozyme-like_dom_sf"/>
</dbReference>
<comment type="caution">
    <text evidence="15">The sequence shown here is derived from an EMBL/GenBank/DDBJ whole genome shotgun (WGS) entry which is preliminary data.</text>
</comment>
<dbReference type="Proteomes" id="UP001444146">
    <property type="component" value="Unassembled WGS sequence"/>
</dbReference>
<evidence type="ECO:0000259" key="12">
    <source>
        <dbReference type="Pfam" id="PF00905"/>
    </source>
</evidence>
<dbReference type="Gene3D" id="1.10.3810.10">
    <property type="entry name" value="Biosynthetic peptidoglycan transglycosylase-like"/>
    <property type="match status" value="1"/>
</dbReference>
<keyword evidence="7 15" id="KW-0808">Transferase</keyword>
<comment type="similarity">
    <text evidence="3">In the N-terminal section; belongs to the glycosyltransferase 51 family.</text>
</comment>
<dbReference type="InterPro" id="IPR001264">
    <property type="entry name" value="Glyco_trans_51"/>
</dbReference>
<dbReference type="PANTHER" id="PTHR32282:SF15">
    <property type="entry name" value="PENICILLIN-BINDING PROTEIN 1C"/>
    <property type="match status" value="1"/>
</dbReference>
<dbReference type="InterPro" id="IPR011815">
    <property type="entry name" value="PBP_1c"/>
</dbReference>
<keyword evidence="16" id="KW-1185">Reference proteome</keyword>
<name>A0ABV0HMU4_9ENTR</name>
<evidence type="ECO:0000313" key="16">
    <source>
        <dbReference type="Proteomes" id="UP001444146"/>
    </source>
</evidence>
<evidence type="ECO:0000313" key="15">
    <source>
        <dbReference type="EMBL" id="MEO3991733.1"/>
    </source>
</evidence>
<reference evidence="15 16" key="1">
    <citation type="submission" date="2024-01" db="EMBL/GenBank/DDBJ databases">
        <title>Pseudocitrobacter sp. Endophytic strain Cyp-38L.</title>
        <authorList>
            <person name="Amer M.A."/>
            <person name="Hamed S.M."/>
        </authorList>
    </citation>
    <scope>NUCLEOTIDE SEQUENCE [LARGE SCALE GENOMIC DNA]</scope>
    <source>
        <strain evidence="15 16">Cyp38S</strain>
    </source>
</reference>
<dbReference type="EMBL" id="JAYMYY010000006">
    <property type="protein sequence ID" value="MEO3991733.1"/>
    <property type="molecule type" value="Genomic_DNA"/>
</dbReference>
<gene>
    <name evidence="15" type="primary">pbpC</name>
    <name evidence="15" type="ORF">VSR74_18150</name>
</gene>
<proteinExistence type="inferred from homology"/>
<dbReference type="NCBIfam" id="NF008414">
    <property type="entry name" value="PRK11240.1"/>
    <property type="match status" value="1"/>
</dbReference>
<evidence type="ECO:0000256" key="8">
    <source>
        <dbReference type="ARBA" id="ARBA00022801"/>
    </source>
</evidence>
<keyword evidence="4" id="KW-0121">Carboxypeptidase</keyword>
<keyword evidence="9" id="KW-0511">Multifunctional enzyme</keyword>
<dbReference type="InterPro" id="IPR009647">
    <property type="entry name" value="PBP_C"/>
</dbReference>
<dbReference type="InterPro" id="IPR012338">
    <property type="entry name" value="Beta-lactam/transpept-like"/>
</dbReference>
<evidence type="ECO:0000256" key="10">
    <source>
        <dbReference type="ARBA" id="ARBA00044770"/>
    </source>
</evidence>
<dbReference type="NCBIfam" id="TIGR02073">
    <property type="entry name" value="PBP_1c"/>
    <property type="match status" value="1"/>
</dbReference>
<dbReference type="EC" id="2.4.99.28" evidence="10"/>
<dbReference type="Pfam" id="PF06832">
    <property type="entry name" value="BiPBP_C"/>
    <property type="match status" value="1"/>
</dbReference>
<dbReference type="InterPro" id="IPR036950">
    <property type="entry name" value="PBP_transglycosylase"/>
</dbReference>
<dbReference type="PANTHER" id="PTHR32282">
    <property type="entry name" value="BINDING PROTEIN TRANSPEPTIDASE, PUTATIVE-RELATED"/>
    <property type="match status" value="1"/>
</dbReference>
<evidence type="ECO:0000256" key="4">
    <source>
        <dbReference type="ARBA" id="ARBA00022645"/>
    </source>
</evidence>